<evidence type="ECO:0000313" key="5">
    <source>
        <dbReference type="EMBL" id="WBW71326.1"/>
    </source>
</evidence>
<dbReference type="GO" id="GO:0005665">
    <property type="term" value="C:RNA polymerase II, core complex"/>
    <property type="evidence" value="ECO:0007669"/>
    <property type="project" value="UniProtKB-UniRule"/>
</dbReference>
<sequence length="125" mass="14247">MSESILLDEIFTVTSVDDQKYQRVSRITGTSAQNDMGLTLDINSQLYPLEQDATFSLQLASNLNSQELKDAADYIMYGKVYRVEEGNDDKISVFISFGGLLMSIEGSHRKLYRLSLEHVYLLLRR</sequence>
<evidence type="ECO:0000256" key="1">
    <source>
        <dbReference type="ARBA" id="ARBA00004123"/>
    </source>
</evidence>
<keyword evidence="5" id="KW-0240">DNA-directed RNA polymerase</keyword>
<dbReference type="GeneID" id="80875706"/>
<dbReference type="EMBL" id="CP115611">
    <property type="protein sequence ID" value="WBW71326.1"/>
    <property type="molecule type" value="Genomic_DNA"/>
</dbReference>
<dbReference type="PANTHER" id="PTHR10917:SF0">
    <property type="entry name" value="DNA-DIRECTED RNA POLYMERASES I, II, AND III SUBUNIT RPABC3"/>
    <property type="match status" value="1"/>
</dbReference>
<keyword evidence="5" id="KW-0804">Transcription</keyword>
<dbReference type="InterPro" id="IPR005570">
    <property type="entry name" value="RPABC3"/>
</dbReference>
<comment type="function">
    <text evidence="4">DNA-dependent RNA polymerase catalyzes the transcription of DNA into RNA using the four ribonucleoside triphosphates as substrates. Common component of RNA polymerases I, II and III which synthesize ribosomal RNA precursors, mRNA precursors and many functional non-coding RNAs, and small RNAs, such as 5S rRNA and tRNAs, respectively.</text>
</comment>
<dbReference type="InterPro" id="IPR012340">
    <property type="entry name" value="NA-bd_OB-fold"/>
</dbReference>
<dbReference type="Pfam" id="PF03870">
    <property type="entry name" value="RNA_pol_Rpb8"/>
    <property type="match status" value="1"/>
</dbReference>
<dbReference type="SMART" id="SM00658">
    <property type="entry name" value="RPOL8c"/>
    <property type="match status" value="1"/>
</dbReference>
<accession>A0AAF0AT76</accession>
<evidence type="ECO:0000256" key="2">
    <source>
        <dbReference type="ARBA" id="ARBA00008912"/>
    </source>
</evidence>
<name>A0AAF0AT76_9SCHI</name>
<dbReference type="PIRSF" id="PIRSF000779">
    <property type="entry name" value="RNA_pol_Rpb8"/>
    <property type="match status" value="1"/>
</dbReference>
<proteinExistence type="inferred from homology"/>
<dbReference type="GO" id="GO:0005736">
    <property type="term" value="C:RNA polymerase I complex"/>
    <property type="evidence" value="ECO:0007669"/>
    <property type="project" value="TreeGrafter"/>
</dbReference>
<reference evidence="5 6" key="1">
    <citation type="journal article" date="2023" name="G3 (Bethesda)">
        <title>A high-quality reference genome for the fission yeast Schizosaccharomyces osmophilus.</title>
        <authorList>
            <person name="Jia G.S."/>
            <person name="Zhang W.C."/>
            <person name="Liang Y."/>
            <person name="Liu X.H."/>
            <person name="Rhind N."/>
            <person name="Pidoux A."/>
            <person name="Brysch-Herzberg M."/>
            <person name="Du L.L."/>
        </authorList>
    </citation>
    <scope>NUCLEOTIDE SEQUENCE [LARGE SCALE GENOMIC DNA]</scope>
    <source>
        <strain evidence="5 6">CBS 15793</strain>
    </source>
</reference>
<dbReference type="Proteomes" id="UP001212411">
    <property type="component" value="Chromosome 1"/>
</dbReference>
<keyword evidence="6" id="KW-1185">Reference proteome</keyword>
<dbReference type="PANTHER" id="PTHR10917">
    <property type="entry name" value="DNA-DIRECTED RNA POLYMERASES I, II, AND III SUBUNIT RPABC3"/>
    <property type="match status" value="1"/>
</dbReference>
<protein>
    <recommendedName>
        <fullName evidence="4">DNA-directed RNA polymerases I, II, and III subunit RPABC3</fullName>
    </recommendedName>
</protein>
<evidence type="ECO:0000256" key="4">
    <source>
        <dbReference type="PIRNR" id="PIRNR000779"/>
    </source>
</evidence>
<dbReference type="GO" id="GO:0006351">
    <property type="term" value="P:DNA-templated transcription"/>
    <property type="evidence" value="ECO:0007669"/>
    <property type="project" value="UniProtKB-UniRule"/>
</dbReference>
<keyword evidence="3 4" id="KW-0539">Nucleus</keyword>
<dbReference type="RefSeq" id="XP_056035569.1">
    <property type="nucleotide sequence ID" value="XM_056181017.1"/>
</dbReference>
<dbReference type="Gene3D" id="2.40.50.140">
    <property type="entry name" value="Nucleic acid-binding proteins"/>
    <property type="match status" value="1"/>
</dbReference>
<dbReference type="GO" id="GO:0005666">
    <property type="term" value="C:RNA polymerase III complex"/>
    <property type="evidence" value="ECO:0007669"/>
    <property type="project" value="TreeGrafter"/>
</dbReference>
<evidence type="ECO:0000313" key="6">
    <source>
        <dbReference type="Proteomes" id="UP001212411"/>
    </source>
</evidence>
<gene>
    <name evidence="5" type="primary">rpb8</name>
    <name evidence="5" type="ORF">SOMG_02225</name>
</gene>
<dbReference type="AlphaFoldDB" id="A0AAF0AT76"/>
<organism evidence="5 6">
    <name type="scientific">Schizosaccharomyces osmophilus</name>
    <dbReference type="NCBI Taxonomy" id="2545709"/>
    <lineage>
        <taxon>Eukaryota</taxon>
        <taxon>Fungi</taxon>
        <taxon>Dikarya</taxon>
        <taxon>Ascomycota</taxon>
        <taxon>Taphrinomycotina</taxon>
        <taxon>Schizosaccharomycetes</taxon>
        <taxon>Schizosaccharomycetales</taxon>
        <taxon>Schizosaccharomycetaceae</taxon>
        <taxon>Schizosaccharomyces</taxon>
    </lineage>
</organism>
<comment type="similarity">
    <text evidence="2 4">Belongs to the eukaryotic RPB8 RNA polymerase subunit family.</text>
</comment>
<comment type="subcellular location">
    <subcellularLocation>
        <location evidence="1">Nucleus</location>
    </subcellularLocation>
</comment>
<evidence type="ECO:0000256" key="3">
    <source>
        <dbReference type="ARBA" id="ARBA00023242"/>
    </source>
</evidence>
<dbReference type="SUPFAM" id="SSF50249">
    <property type="entry name" value="Nucleic acid-binding proteins"/>
    <property type="match status" value="1"/>
</dbReference>
<dbReference type="GO" id="GO:0003899">
    <property type="term" value="F:DNA-directed RNA polymerase activity"/>
    <property type="evidence" value="ECO:0007669"/>
    <property type="project" value="UniProtKB-UniRule"/>
</dbReference>
<dbReference type="KEGG" id="som:SOMG_02225"/>